<evidence type="ECO:0000256" key="1">
    <source>
        <dbReference type="ARBA" id="ARBA00004477"/>
    </source>
</evidence>
<evidence type="ECO:0000256" key="2">
    <source>
        <dbReference type="ARBA" id="ARBA00004687"/>
    </source>
</evidence>
<dbReference type="RefSeq" id="WP_417923417.1">
    <property type="nucleotide sequence ID" value="NZ_JBHSFS010000011.1"/>
</dbReference>
<evidence type="ECO:0008006" key="14">
    <source>
        <dbReference type="Google" id="ProtNLM"/>
    </source>
</evidence>
<dbReference type="PANTHER" id="PTHR12468:SF2">
    <property type="entry name" value="GPI MANNOSYLTRANSFERASE 2"/>
    <property type="match status" value="1"/>
</dbReference>
<reference evidence="13" key="1">
    <citation type="journal article" date="2019" name="Int. J. Syst. Evol. Microbiol.">
        <title>The Global Catalogue of Microorganisms (GCM) 10K type strain sequencing project: providing services to taxonomists for standard genome sequencing and annotation.</title>
        <authorList>
            <consortium name="The Broad Institute Genomics Platform"/>
            <consortium name="The Broad Institute Genome Sequencing Center for Infectious Disease"/>
            <person name="Wu L."/>
            <person name="Ma J."/>
        </authorList>
    </citation>
    <scope>NUCLEOTIDE SEQUENCE [LARGE SCALE GENOMIC DNA]</scope>
    <source>
        <strain evidence="13">CECT 8064</strain>
    </source>
</reference>
<evidence type="ECO:0000256" key="10">
    <source>
        <dbReference type="SAM" id="MobiDB-lite"/>
    </source>
</evidence>
<evidence type="ECO:0000256" key="6">
    <source>
        <dbReference type="ARBA" id="ARBA00022692"/>
    </source>
</evidence>
<evidence type="ECO:0000256" key="11">
    <source>
        <dbReference type="SAM" id="Phobius"/>
    </source>
</evidence>
<evidence type="ECO:0000256" key="7">
    <source>
        <dbReference type="ARBA" id="ARBA00022824"/>
    </source>
</evidence>
<comment type="subcellular location">
    <subcellularLocation>
        <location evidence="1">Endoplasmic reticulum membrane</location>
        <topology evidence="1">Multi-pass membrane protein</topology>
    </subcellularLocation>
</comment>
<keyword evidence="5" id="KW-0808">Transferase</keyword>
<protein>
    <recommendedName>
        <fullName evidence="14">Glycosyltransferase RgtA/B/C/D-like domain-containing protein</fullName>
    </recommendedName>
</protein>
<evidence type="ECO:0000256" key="3">
    <source>
        <dbReference type="ARBA" id="ARBA00022502"/>
    </source>
</evidence>
<dbReference type="InterPro" id="IPR007315">
    <property type="entry name" value="PIG-V/Gpi18"/>
</dbReference>
<evidence type="ECO:0000256" key="4">
    <source>
        <dbReference type="ARBA" id="ARBA00022676"/>
    </source>
</evidence>
<feature type="transmembrane region" description="Helical" evidence="11">
    <location>
        <begin position="359"/>
        <end position="375"/>
    </location>
</feature>
<evidence type="ECO:0000313" key="12">
    <source>
        <dbReference type="EMBL" id="MFC4515941.1"/>
    </source>
</evidence>
<accession>A0ABV9BPS8</accession>
<keyword evidence="9 11" id="KW-0472">Membrane</keyword>
<sequence>MSAGPAVQRDAAPVRAPEPRRARQGRRRPGRTDRIRAALRRALPALGLYAAVRLTGMTVMAAWAWWIGKHPRTLLGHLWDGIWYAGIARHGYGLVVPSPTSKGVFYNDLAFFPLYPGLVRGVVAVLPVTVVTAGLLVAWAAAGAAAWGVYAVGERLHGRRVGTVLVLLWGLLPHAIVQTMAYTESLMTALAAWSLYALYTRRWLWAGALALLAGLSRPNAIAVSAAIAVAAVVALRRDPDARRDWRIWAGTAMAPLGWAGYVVWAGFRSGGGPLGYFRVQRLWGSRFDFGRDAFLFTRHLFTGRDSMAYYVTLAILAVALVALVFLALDRPPAALLAYALVLAVIAVGGSSYFASKPRFLLPAFPLLLPAAVAMARARPRTVVVTTGALAGLSFLYGTYLLTVARVPM</sequence>
<keyword evidence="8 11" id="KW-1133">Transmembrane helix</keyword>
<feature type="transmembrane region" description="Helical" evidence="11">
    <location>
        <begin position="164"/>
        <end position="183"/>
    </location>
</feature>
<feature type="region of interest" description="Disordered" evidence="10">
    <location>
        <begin position="1"/>
        <end position="31"/>
    </location>
</feature>
<feature type="transmembrane region" description="Helical" evidence="11">
    <location>
        <begin position="307"/>
        <end position="328"/>
    </location>
</feature>
<proteinExistence type="predicted"/>
<organism evidence="12 13">
    <name type="scientific">Streptomyces ehimensis</name>
    <dbReference type="NCBI Taxonomy" id="68195"/>
    <lineage>
        <taxon>Bacteria</taxon>
        <taxon>Bacillati</taxon>
        <taxon>Actinomycetota</taxon>
        <taxon>Actinomycetes</taxon>
        <taxon>Kitasatosporales</taxon>
        <taxon>Streptomycetaceae</taxon>
        <taxon>Streptomyces</taxon>
    </lineage>
</organism>
<evidence type="ECO:0000256" key="8">
    <source>
        <dbReference type="ARBA" id="ARBA00022989"/>
    </source>
</evidence>
<gene>
    <name evidence="12" type="ORF">ACFPEN_23680</name>
</gene>
<keyword evidence="3" id="KW-0337">GPI-anchor biosynthesis</keyword>
<evidence type="ECO:0000256" key="9">
    <source>
        <dbReference type="ARBA" id="ARBA00023136"/>
    </source>
</evidence>
<dbReference type="PANTHER" id="PTHR12468">
    <property type="entry name" value="GPI MANNOSYLTRANSFERASE 2"/>
    <property type="match status" value="1"/>
</dbReference>
<feature type="transmembrane region" description="Helical" evidence="11">
    <location>
        <begin position="122"/>
        <end position="152"/>
    </location>
</feature>
<keyword evidence="7" id="KW-0256">Endoplasmic reticulum</keyword>
<name>A0ABV9BPS8_9ACTN</name>
<dbReference type="EMBL" id="JBHSFS010000011">
    <property type="protein sequence ID" value="MFC4515941.1"/>
    <property type="molecule type" value="Genomic_DNA"/>
</dbReference>
<evidence type="ECO:0000313" key="13">
    <source>
        <dbReference type="Proteomes" id="UP001595990"/>
    </source>
</evidence>
<keyword evidence="6 11" id="KW-0812">Transmembrane</keyword>
<comment type="caution">
    <text evidence="12">The sequence shown here is derived from an EMBL/GenBank/DDBJ whole genome shotgun (WGS) entry which is preliminary data.</text>
</comment>
<comment type="pathway">
    <text evidence="2">Glycolipid biosynthesis; glycosylphosphatidylinositol-anchor biosynthesis.</text>
</comment>
<evidence type="ECO:0000256" key="5">
    <source>
        <dbReference type="ARBA" id="ARBA00022679"/>
    </source>
</evidence>
<feature type="transmembrane region" description="Helical" evidence="11">
    <location>
        <begin position="203"/>
        <end position="235"/>
    </location>
</feature>
<feature type="transmembrane region" description="Helical" evidence="11">
    <location>
        <begin position="46"/>
        <end position="66"/>
    </location>
</feature>
<feature type="transmembrane region" description="Helical" evidence="11">
    <location>
        <begin position="382"/>
        <end position="402"/>
    </location>
</feature>
<dbReference type="Proteomes" id="UP001595990">
    <property type="component" value="Unassembled WGS sequence"/>
</dbReference>
<feature type="transmembrane region" description="Helical" evidence="11">
    <location>
        <begin position="247"/>
        <end position="267"/>
    </location>
</feature>
<keyword evidence="4" id="KW-0328">Glycosyltransferase</keyword>
<keyword evidence="13" id="KW-1185">Reference proteome</keyword>
<feature type="transmembrane region" description="Helical" evidence="11">
    <location>
        <begin position="335"/>
        <end position="353"/>
    </location>
</feature>